<keyword evidence="1" id="KW-1133">Transmembrane helix</keyword>
<reference evidence="3" key="1">
    <citation type="submission" date="2015-07" db="EMBL/GenBank/DDBJ databases">
        <title>Genome sequencing of Sunxiuqinia dokdonensis strain SK.</title>
        <authorList>
            <person name="Ahn S."/>
            <person name="Kim B.-C."/>
        </authorList>
    </citation>
    <scope>NUCLEOTIDE SEQUENCE [LARGE SCALE GENOMIC DNA]</scope>
    <source>
        <strain evidence="3">SK</strain>
    </source>
</reference>
<dbReference type="Proteomes" id="UP000036958">
    <property type="component" value="Unassembled WGS sequence"/>
</dbReference>
<comment type="caution">
    <text evidence="2">The sequence shown here is derived from an EMBL/GenBank/DDBJ whole genome shotgun (WGS) entry which is preliminary data.</text>
</comment>
<organism evidence="2 3">
    <name type="scientific">Sunxiuqinia dokdonensis</name>
    <dbReference type="NCBI Taxonomy" id="1409788"/>
    <lineage>
        <taxon>Bacteria</taxon>
        <taxon>Pseudomonadati</taxon>
        <taxon>Bacteroidota</taxon>
        <taxon>Bacteroidia</taxon>
        <taxon>Marinilabiliales</taxon>
        <taxon>Prolixibacteraceae</taxon>
        <taxon>Sunxiuqinia</taxon>
    </lineage>
</organism>
<evidence type="ECO:0000256" key="1">
    <source>
        <dbReference type="SAM" id="Phobius"/>
    </source>
</evidence>
<name>A0A0L8V7X5_9BACT</name>
<dbReference type="STRING" id="1409788.NC99_26230"/>
<keyword evidence="3" id="KW-1185">Reference proteome</keyword>
<keyword evidence="1" id="KW-0812">Transmembrane</keyword>
<protein>
    <submittedName>
        <fullName evidence="2">Uncharacterized protein</fullName>
    </submittedName>
</protein>
<evidence type="ECO:0000313" key="3">
    <source>
        <dbReference type="Proteomes" id="UP000036958"/>
    </source>
</evidence>
<dbReference type="EMBL" id="LGIA01000160">
    <property type="protein sequence ID" value="KOH44544.1"/>
    <property type="molecule type" value="Genomic_DNA"/>
</dbReference>
<sequence>MGVHLSFFIFLTVFDSIIKKRRILVFDAVSIALSFILALHLHFGSKIATSFSKQKISKCFFY</sequence>
<gene>
    <name evidence="2" type="ORF">NC99_26230</name>
</gene>
<feature type="transmembrane region" description="Helical" evidence="1">
    <location>
        <begin position="23"/>
        <end position="43"/>
    </location>
</feature>
<proteinExistence type="predicted"/>
<dbReference type="AlphaFoldDB" id="A0A0L8V7X5"/>
<keyword evidence="1" id="KW-0472">Membrane</keyword>
<evidence type="ECO:0000313" key="2">
    <source>
        <dbReference type="EMBL" id="KOH44544.1"/>
    </source>
</evidence>
<accession>A0A0L8V7X5</accession>